<feature type="compositionally biased region" description="Basic and acidic residues" evidence="1">
    <location>
        <begin position="38"/>
        <end position="50"/>
    </location>
</feature>
<organism evidence="2 3">
    <name type="scientific">Taxus chinensis</name>
    <name type="common">Chinese yew</name>
    <name type="synonym">Taxus wallichiana var. chinensis</name>
    <dbReference type="NCBI Taxonomy" id="29808"/>
    <lineage>
        <taxon>Eukaryota</taxon>
        <taxon>Viridiplantae</taxon>
        <taxon>Streptophyta</taxon>
        <taxon>Embryophyta</taxon>
        <taxon>Tracheophyta</taxon>
        <taxon>Spermatophyta</taxon>
        <taxon>Pinopsida</taxon>
        <taxon>Pinidae</taxon>
        <taxon>Conifers II</taxon>
        <taxon>Cupressales</taxon>
        <taxon>Taxaceae</taxon>
        <taxon>Taxus</taxon>
    </lineage>
</organism>
<dbReference type="AlphaFoldDB" id="A0AA38FNX1"/>
<dbReference type="EMBL" id="JAHRHJ020000008">
    <property type="protein sequence ID" value="KAH9306728.1"/>
    <property type="molecule type" value="Genomic_DNA"/>
</dbReference>
<name>A0AA38FNX1_TAXCH</name>
<sequence>VMMHLTMGDSEKAEELIQELLGELDLEARFEEEEETDAEHIGRTCLEREK</sequence>
<feature type="region of interest" description="Disordered" evidence="1">
    <location>
        <begin position="31"/>
        <end position="50"/>
    </location>
</feature>
<comment type="caution">
    <text evidence="2">The sequence shown here is derived from an EMBL/GenBank/DDBJ whole genome shotgun (WGS) entry which is preliminary data.</text>
</comment>
<protein>
    <submittedName>
        <fullName evidence="2">Uncharacterized protein</fullName>
    </submittedName>
</protein>
<keyword evidence="3" id="KW-1185">Reference proteome</keyword>
<evidence type="ECO:0000256" key="1">
    <source>
        <dbReference type="SAM" id="MobiDB-lite"/>
    </source>
</evidence>
<gene>
    <name evidence="2" type="ORF">KI387_011132</name>
</gene>
<feature type="non-terminal residue" evidence="2">
    <location>
        <position position="50"/>
    </location>
</feature>
<dbReference type="Proteomes" id="UP000824469">
    <property type="component" value="Unassembled WGS sequence"/>
</dbReference>
<feature type="non-terminal residue" evidence="2">
    <location>
        <position position="1"/>
    </location>
</feature>
<accession>A0AA38FNX1</accession>
<evidence type="ECO:0000313" key="2">
    <source>
        <dbReference type="EMBL" id="KAH9306728.1"/>
    </source>
</evidence>
<evidence type="ECO:0000313" key="3">
    <source>
        <dbReference type="Proteomes" id="UP000824469"/>
    </source>
</evidence>
<proteinExistence type="predicted"/>
<reference evidence="2 3" key="1">
    <citation type="journal article" date="2021" name="Nat. Plants">
        <title>The Taxus genome provides insights into paclitaxel biosynthesis.</title>
        <authorList>
            <person name="Xiong X."/>
            <person name="Gou J."/>
            <person name="Liao Q."/>
            <person name="Li Y."/>
            <person name="Zhou Q."/>
            <person name="Bi G."/>
            <person name="Li C."/>
            <person name="Du R."/>
            <person name="Wang X."/>
            <person name="Sun T."/>
            <person name="Guo L."/>
            <person name="Liang H."/>
            <person name="Lu P."/>
            <person name="Wu Y."/>
            <person name="Zhang Z."/>
            <person name="Ro D.K."/>
            <person name="Shang Y."/>
            <person name="Huang S."/>
            <person name="Yan J."/>
        </authorList>
    </citation>
    <scope>NUCLEOTIDE SEQUENCE [LARGE SCALE GENOMIC DNA]</scope>
    <source>
        <strain evidence="2">Ta-2019</strain>
    </source>
</reference>